<dbReference type="InterPro" id="IPR047799">
    <property type="entry name" value="T9SS_OM_PorV"/>
</dbReference>
<feature type="domain" description="Type IX secretion system protein PorV" evidence="2">
    <location>
        <begin position="32"/>
        <end position="271"/>
    </location>
</feature>
<dbReference type="Pfam" id="PF19572">
    <property type="entry name" value="PorV"/>
    <property type="match status" value="1"/>
</dbReference>
<dbReference type="EMBL" id="VLPL01000009">
    <property type="protein sequence ID" value="TSJ40139.1"/>
    <property type="molecule type" value="Genomic_DNA"/>
</dbReference>
<dbReference type="RefSeq" id="WP_144334267.1">
    <property type="nucleotide sequence ID" value="NZ_VLPL01000009.1"/>
</dbReference>
<accession>A0A556MJU9</accession>
<sequence length="422" mass="46383">MLSHKLLVINLFVGFLSFSQANGQGVTQNDIQLNTITTALPFLGINPDSRSGAMGDAGTALSPNSSSIMWNTAMLNFSEAKSEIGVSYTPWLRQLTNDMHLSYLSGYSRVGERHVIGGALRYFSLGEITFTDNAGNTIREFKPNEFELTLGYAFKLAEKHSIGVNGKFAYSNLTGGLVTQGTETKAAIAGIADISYAYRTEDINWFKVNGVYALGVTITNIGNKVAYSANARRDFLPTTLKIGNAYTAKIDKYNSLTVSVDIAKLLVPTPPVYATINGEQTLISGKNNDVGVIAGMVQSFYDAPGRVLKDENGDPIDNGDGTYQVKKGSKFGEEMREIMIGSGLEYWYNNIFALRGGYFYENISKGGRQFFTMGVGFKYNIFSFDFSYLAALKRNNPLANTMRFTLRFTLGDKMNDKESKPE</sequence>
<gene>
    <name evidence="3" type="primary">porV</name>
    <name evidence="3" type="ORF">FO442_16200</name>
</gene>
<dbReference type="InterPro" id="IPR045741">
    <property type="entry name" value="PorV"/>
</dbReference>
<evidence type="ECO:0000313" key="4">
    <source>
        <dbReference type="Proteomes" id="UP000316008"/>
    </source>
</evidence>
<keyword evidence="4" id="KW-1185">Reference proteome</keyword>
<name>A0A556MJU9_9FLAO</name>
<dbReference type="Gene3D" id="2.40.160.60">
    <property type="entry name" value="Outer membrane protein transport protein (OMPP1/FadL/TodX)"/>
    <property type="match status" value="2"/>
</dbReference>
<feature type="chain" id="PRO_5021988722" evidence="1">
    <location>
        <begin position="22"/>
        <end position="422"/>
    </location>
</feature>
<evidence type="ECO:0000256" key="1">
    <source>
        <dbReference type="SAM" id="SignalP"/>
    </source>
</evidence>
<evidence type="ECO:0000259" key="2">
    <source>
        <dbReference type="Pfam" id="PF19572"/>
    </source>
</evidence>
<keyword evidence="1" id="KW-0732">Signal</keyword>
<dbReference type="AlphaFoldDB" id="A0A556MJU9"/>
<evidence type="ECO:0000313" key="3">
    <source>
        <dbReference type="EMBL" id="TSJ40139.1"/>
    </source>
</evidence>
<dbReference type="OrthoDB" id="9758448at2"/>
<reference evidence="3 4" key="1">
    <citation type="submission" date="2019-07" db="EMBL/GenBank/DDBJ databases">
        <authorList>
            <person name="Huq M.A."/>
        </authorList>
    </citation>
    <scope>NUCLEOTIDE SEQUENCE [LARGE SCALE GENOMIC DNA]</scope>
    <source>
        <strain evidence="3 4">MAH-3</strain>
    </source>
</reference>
<dbReference type="NCBIfam" id="NF033710">
    <property type="entry name" value="T9SS_OM_PorV"/>
    <property type="match status" value="1"/>
</dbReference>
<protein>
    <submittedName>
        <fullName evidence="3">Type IX secretion system outer membrane channel protein PorV</fullName>
    </submittedName>
</protein>
<feature type="signal peptide" evidence="1">
    <location>
        <begin position="1"/>
        <end position="21"/>
    </location>
</feature>
<dbReference type="NCBIfam" id="NF033709">
    <property type="entry name" value="PorV_fam"/>
    <property type="match status" value="1"/>
</dbReference>
<comment type="caution">
    <text evidence="3">The sequence shown here is derived from an EMBL/GenBank/DDBJ whole genome shotgun (WGS) entry which is preliminary data.</text>
</comment>
<proteinExistence type="predicted"/>
<organism evidence="3 4">
    <name type="scientific">Fluviicola chungangensis</name>
    <dbReference type="NCBI Taxonomy" id="2597671"/>
    <lineage>
        <taxon>Bacteria</taxon>
        <taxon>Pseudomonadati</taxon>
        <taxon>Bacteroidota</taxon>
        <taxon>Flavobacteriia</taxon>
        <taxon>Flavobacteriales</taxon>
        <taxon>Crocinitomicaceae</taxon>
        <taxon>Fluviicola</taxon>
    </lineage>
</organism>
<dbReference type="Proteomes" id="UP000316008">
    <property type="component" value="Unassembled WGS sequence"/>
</dbReference>